<accession>A0AA90KEU5</accession>
<dbReference type="InterPro" id="IPR036388">
    <property type="entry name" value="WH-like_DNA-bd_sf"/>
</dbReference>
<sequence length="162" mass="17271">MPRKPPAARQPSGAVARRLGVAVKRLRSRLREEAGLHATGLSISQLGVLATVVREGPVTAARLAQLEHVSPQSIAQNLAVLKAAGLVRGERDPDDGRKVLVHAREPAALLLASLDTQGQSFLARAIEQLVPDAERADLERAIELLERLAAADLRPPGDSADR</sequence>
<dbReference type="EMBL" id="JABXJJ020000002">
    <property type="protein sequence ID" value="MDI5968189.1"/>
    <property type="molecule type" value="Genomic_DNA"/>
</dbReference>
<proteinExistence type="predicted"/>
<keyword evidence="4" id="KW-1185">Reference proteome</keyword>
<dbReference type="RefSeq" id="WP_271317248.1">
    <property type="nucleotide sequence ID" value="NZ_JAAGKO020000002.1"/>
</dbReference>
<dbReference type="PANTHER" id="PTHR39515:SF2">
    <property type="entry name" value="HTH-TYPE TRANSCRIPTIONAL REGULATOR RV0880"/>
    <property type="match status" value="1"/>
</dbReference>
<dbReference type="Gene3D" id="1.10.10.10">
    <property type="entry name" value="Winged helix-like DNA-binding domain superfamily/Winged helix DNA-binding domain"/>
    <property type="match status" value="1"/>
</dbReference>
<dbReference type="Proteomes" id="UP001156398">
    <property type="component" value="Unassembled WGS sequence"/>
</dbReference>
<evidence type="ECO:0000313" key="2">
    <source>
        <dbReference type="EMBL" id="MDI5961608.1"/>
    </source>
</evidence>
<dbReference type="PROSITE" id="PS50995">
    <property type="entry name" value="HTH_MARR_2"/>
    <property type="match status" value="1"/>
</dbReference>
<dbReference type="Pfam" id="PF12802">
    <property type="entry name" value="MarR_2"/>
    <property type="match status" value="1"/>
</dbReference>
<dbReference type="EMBL" id="JAAGKO020000002">
    <property type="protein sequence ID" value="MDI5961608.1"/>
    <property type="molecule type" value="Genomic_DNA"/>
</dbReference>
<dbReference type="GO" id="GO:0003700">
    <property type="term" value="F:DNA-binding transcription factor activity"/>
    <property type="evidence" value="ECO:0007669"/>
    <property type="project" value="InterPro"/>
</dbReference>
<dbReference type="InterPro" id="IPR052526">
    <property type="entry name" value="HTH-type_Bedaq_tolerance"/>
</dbReference>
<evidence type="ECO:0000313" key="3">
    <source>
        <dbReference type="EMBL" id="MDI5968189.1"/>
    </source>
</evidence>
<dbReference type="PANTHER" id="PTHR39515">
    <property type="entry name" value="CONSERVED PROTEIN"/>
    <property type="match status" value="1"/>
</dbReference>
<dbReference type="AlphaFoldDB" id="A0AA90KEU5"/>
<name>A0AA90KEU5_9ACTN</name>
<dbReference type="SUPFAM" id="SSF46785">
    <property type="entry name" value="Winged helix' DNA-binding domain"/>
    <property type="match status" value="1"/>
</dbReference>
<protein>
    <submittedName>
        <fullName evidence="3">MarR family transcriptional regulator</fullName>
    </submittedName>
</protein>
<dbReference type="SMART" id="SM00347">
    <property type="entry name" value="HTH_MARR"/>
    <property type="match status" value="1"/>
</dbReference>
<comment type="caution">
    <text evidence="3">The sequence shown here is derived from an EMBL/GenBank/DDBJ whole genome shotgun (WGS) entry which is preliminary data.</text>
</comment>
<dbReference type="InterPro" id="IPR000835">
    <property type="entry name" value="HTH_MarR-typ"/>
</dbReference>
<organism evidence="3">
    <name type="scientific">Streptantibioticus silvisoli</name>
    <dbReference type="NCBI Taxonomy" id="2705255"/>
    <lineage>
        <taxon>Bacteria</taxon>
        <taxon>Bacillati</taxon>
        <taxon>Actinomycetota</taxon>
        <taxon>Actinomycetes</taxon>
        <taxon>Kitasatosporales</taxon>
        <taxon>Streptomycetaceae</taxon>
        <taxon>Streptantibioticus</taxon>
    </lineage>
</organism>
<evidence type="ECO:0000313" key="4">
    <source>
        <dbReference type="Proteomes" id="UP001156398"/>
    </source>
</evidence>
<reference evidence="3 4" key="1">
    <citation type="submission" date="2023-05" db="EMBL/GenBank/DDBJ databases">
        <title>Streptantibioticus silvisoli sp. nov., acidotolerant actinomycetes 1 from pine litter.</title>
        <authorList>
            <person name="Swiecimska M."/>
            <person name="Golinska P."/>
            <person name="Sangal V."/>
            <person name="Wachnowicz B."/>
            <person name="Goodfellow M."/>
        </authorList>
    </citation>
    <scope>NUCLEOTIDE SEQUENCE</scope>
    <source>
        <strain evidence="3">SL13</strain>
        <strain evidence="2 4">SL54</strain>
    </source>
</reference>
<evidence type="ECO:0000259" key="1">
    <source>
        <dbReference type="PROSITE" id="PS50995"/>
    </source>
</evidence>
<dbReference type="InterPro" id="IPR036390">
    <property type="entry name" value="WH_DNA-bd_sf"/>
</dbReference>
<feature type="domain" description="HTH marR-type" evidence="1">
    <location>
        <begin position="12"/>
        <end position="150"/>
    </location>
</feature>
<dbReference type="Gene3D" id="1.10.287.100">
    <property type="match status" value="1"/>
</dbReference>
<gene>
    <name evidence="2" type="ORF">POF43_002535</name>
    <name evidence="3" type="ORF">POF50_002310</name>
</gene>